<dbReference type="Proteomes" id="UP000007796">
    <property type="component" value="Unassembled WGS sequence"/>
</dbReference>
<evidence type="ECO:0008006" key="4">
    <source>
        <dbReference type="Google" id="ProtNLM"/>
    </source>
</evidence>
<reference evidence="2 3" key="1">
    <citation type="journal article" date="2011" name="Proc. Natl. Acad. Sci. U.S.A.">
        <title>Genome and transcriptome analyses of the mountain pine beetle-fungal symbiont Grosmannia clavigera, a lodgepole pine pathogen.</title>
        <authorList>
            <person name="DiGuistini S."/>
            <person name="Wang Y."/>
            <person name="Liao N.Y."/>
            <person name="Taylor G."/>
            <person name="Tanguay P."/>
            <person name="Feau N."/>
            <person name="Henrissat B."/>
            <person name="Chan S.K."/>
            <person name="Hesse-Orce U."/>
            <person name="Alamouti S.M."/>
            <person name="Tsui C.K.M."/>
            <person name="Docking R.T."/>
            <person name="Levasseur A."/>
            <person name="Haridas S."/>
            <person name="Robertson G."/>
            <person name="Birol I."/>
            <person name="Holt R.A."/>
            <person name="Marra M.A."/>
            <person name="Hamelin R.C."/>
            <person name="Hirst M."/>
            <person name="Jones S.J.M."/>
            <person name="Bohlmann J."/>
            <person name="Breuil C."/>
        </authorList>
    </citation>
    <scope>NUCLEOTIDE SEQUENCE [LARGE SCALE GENOMIC DNA]</scope>
    <source>
        <strain evidence="3">kw1407 / UAMH 11150</strain>
    </source>
</reference>
<dbReference type="EMBL" id="GL629765">
    <property type="protein sequence ID" value="EFX04481.1"/>
    <property type="molecule type" value="Genomic_DNA"/>
</dbReference>
<dbReference type="OrthoDB" id="5086500at2759"/>
<dbReference type="HOGENOM" id="CLU_043687_0_2_1"/>
<keyword evidence="1" id="KW-1133">Transmembrane helix</keyword>
<gene>
    <name evidence="2" type="ORF">CMQ_1409</name>
</gene>
<keyword evidence="1" id="KW-0812">Transmembrane</keyword>
<evidence type="ECO:0000313" key="2">
    <source>
        <dbReference type="EMBL" id="EFX04481.1"/>
    </source>
</evidence>
<protein>
    <recommendedName>
        <fullName evidence="4">Subtilisin-like serine protease</fullName>
    </recommendedName>
</protein>
<keyword evidence="1" id="KW-0472">Membrane</keyword>
<sequence>MSSDSFHSEPPFSVDVLHPADGSARPPLESLLPGVYREAGQSVLTVPALTAAYLTAELDLGRLDDYSHHWFWLLDSPALPRPLHDCRHKSRVICLTERLDRHLGLGLSAGGGGSAKQTLLFVKPLPRLLLDVRFWQMLSCNRGDSSHTHAHCPKHHLWECALGFLYSYAALVPCESDFRLAQHHGLLPAEVAWTGWRVLVGQVATCADVRGRRFHQRFRYGELWLHRLREMAQLRRGGLLPVLVGRLDRIGRFFQDNVRSLASLVAYMAVVLSALQTGLTTVRLADSAAFQSLAAGFTVFALVGPLAVVLGCALYFGASLLYHVAVHFVTGHLRAADGGTTSREDLAAYGHWDEKSEV</sequence>
<accession>F0XDC6</accession>
<evidence type="ECO:0000313" key="3">
    <source>
        <dbReference type="Proteomes" id="UP000007796"/>
    </source>
</evidence>
<feature type="transmembrane region" description="Helical" evidence="1">
    <location>
        <begin position="261"/>
        <end position="282"/>
    </location>
</feature>
<evidence type="ECO:0000256" key="1">
    <source>
        <dbReference type="SAM" id="Phobius"/>
    </source>
</evidence>
<dbReference type="eggNOG" id="ENOG502SI6N">
    <property type="taxonomic scope" value="Eukaryota"/>
</dbReference>
<feature type="transmembrane region" description="Helical" evidence="1">
    <location>
        <begin position="294"/>
        <end position="318"/>
    </location>
</feature>
<dbReference type="PANTHER" id="PTHR34414:SF1">
    <property type="entry name" value="SUBTILISIN-LIKE SERINE PROTEASE"/>
    <property type="match status" value="1"/>
</dbReference>
<proteinExistence type="predicted"/>
<dbReference type="Pfam" id="PF20246">
    <property type="entry name" value="DUF6601"/>
    <property type="match status" value="1"/>
</dbReference>
<name>F0XDC6_GROCL</name>
<keyword evidence="3" id="KW-1185">Reference proteome</keyword>
<organism evidence="3">
    <name type="scientific">Grosmannia clavigera (strain kw1407 / UAMH 11150)</name>
    <name type="common">Blue stain fungus</name>
    <name type="synonym">Graphiocladiella clavigera</name>
    <dbReference type="NCBI Taxonomy" id="655863"/>
    <lineage>
        <taxon>Eukaryota</taxon>
        <taxon>Fungi</taxon>
        <taxon>Dikarya</taxon>
        <taxon>Ascomycota</taxon>
        <taxon>Pezizomycotina</taxon>
        <taxon>Sordariomycetes</taxon>
        <taxon>Sordariomycetidae</taxon>
        <taxon>Ophiostomatales</taxon>
        <taxon>Ophiostomataceae</taxon>
        <taxon>Leptographium</taxon>
    </lineage>
</organism>
<dbReference type="GeneID" id="25974284"/>
<dbReference type="InterPro" id="IPR046536">
    <property type="entry name" value="DUF6601"/>
</dbReference>
<dbReference type="InParanoid" id="F0XDC6"/>
<dbReference type="PANTHER" id="PTHR34414">
    <property type="entry name" value="HET DOMAIN-CONTAINING PROTEIN-RELATED"/>
    <property type="match status" value="1"/>
</dbReference>
<dbReference type="AlphaFoldDB" id="F0XDC6"/>
<dbReference type="RefSeq" id="XP_014173963.1">
    <property type="nucleotide sequence ID" value="XM_014318488.1"/>
</dbReference>